<accession>A0ABS4H7N9</accession>
<keyword evidence="1" id="KW-0238">DNA-binding</keyword>
<name>A0ABS4H7N9_9BACL</name>
<dbReference type="Gene3D" id="1.10.260.40">
    <property type="entry name" value="lambda repressor-like DNA-binding domains"/>
    <property type="match status" value="1"/>
</dbReference>
<dbReference type="InterPro" id="IPR050807">
    <property type="entry name" value="TransReg_Diox_bact_type"/>
</dbReference>
<dbReference type="PROSITE" id="PS50943">
    <property type="entry name" value="HTH_CROC1"/>
    <property type="match status" value="1"/>
</dbReference>
<organism evidence="3 4">
    <name type="scientific">Paenibacillus sediminis</name>
    <dbReference type="NCBI Taxonomy" id="664909"/>
    <lineage>
        <taxon>Bacteria</taxon>
        <taxon>Bacillati</taxon>
        <taxon>Bacillota</taxon>
        <taxon>Bacilli</taxon>
        <taxon>Bacillales</taxon>
        <taxon>Paenibacillaceae</taxon>
        <taxon>Paenibacillus</taxon>
    </lineage>
</organism>
<dbReference type="PANTHER" id="PTHR46797:SF1">
    <property type="entry name" value="METHYLPHOSPHONATE SYNTHASE"/>
    <property type="match status" value="1"/>
</dbReference>
<dbReference type="PANTHER" id="PTHR46797">
    <property type="entry name" value="HTH-TYPE TRANSCRIPTIONAL REGULATOR"/>
    <property type="match status" value="1"/>
</dbReference>
<keyword evidence="4" id="KW-1185">Reference proteome</keyword>
<dbReference type="EMBL" id="JAGGKP010000016">
    <property type="protein sequence ID" value="MBP1938529.1"/>
    <property type="molecule type" value="Genomic_DNA"/>
</dbReference>
<dbReference type="CDD" id="cd00093">
    <property type="entry name" value="HTH_XRE"/>
    <property type="match status" value="1"/>
</dbReference>
<dbReference type="InterPro" id="IPR001387">
    <property type="entry name" value="Cro/C1-type_HTH"/>
</dbReference>
<dbReference type="InterPro" id="IPR010982">
    <property type="entry name" value="Lambda_DNA-bd_dom_sf"/>
</dbReference>
<dbReference type="Proteomes" id="UP001519273">
    <property type="component" value="Unassembled WGS sequence"/>
</dbReference>
<proteinExistence type="predicted"/>
<sequence length="231" mass="27020">MEKRKKVIEESRWYYFDFLKNTVEMQADKKIKSEALKIASLIEQIRGTETEENIEEIENALITAELPEEPYKKKFRRMIKLLKKRLERAVPDNFGSLIKHLRENKGYSLKELELATGISYSYITRIENGERNVPSYRIIEKLAKALEQNVADLLYIAEGPSKNGLQPVEKLLLSEGYLVDGIPATKEIRESLVEIFHKINDSPWNEHKYKDSIDIMESIDRFKKLCKHTTE</sequence>
<dbReference type="SUPFAM" id="SSF47413">
    <property type="entry name" value="lambda repressor-like DNA-binding domains"/>
    <property type="match status" value="1"/>
</dbReference>
<evidence type="ECO:0000313" key="3">
    <source>
        <dbReference type="EMBL" id="MBP1938529.1"/>
    </source>
</evidence>
<evidence type="ECO:0000256" key="1">
    <source>
        <dbReference type="ARBA" id="ARBA00023125"/>
    </source>
</evidence>
<dbReference type="SMART" id="SM00530">
    <property type="entry name" value="HTH_XRE"/>
    <property type="match status" value="1"/>
</dbReference>
<dbReference type="Pfam" id="PF01381">
    <property type="entry name" value="HTH_3"/>
    <property type="match status" value="1"/>
</dbReference>
<dbReference type="RefSeq" id="WP_209853081.1">
    <property type="nucleotide sequence ID" value="NZ_CBCRVE010000009.1"/>
</dbReference>
<evidence type="ECO:0000313" key="4">
    <source>
        <dbReference type="Proteomes" id="UP001519273"/>
    </source>
</evidence>
<feature type="domain" description="HTH cro/C1-type" evidence="2">
    <location>
        <begin position="98"/>
        <end position="153"/>
    </location>
</feature>
<gene>
    <name evidence="3" type="ORF">J2Z20_003451</name>
</gene>
<evidence type="ECO:0000259" key="2">
    <source>
        <dbReference type="PROSITE" id="PS50943"/>
    </source>
</evidence>
<comment type="caution">
    <text evidence="3">The sequence shown here is derived from an EMBL/GenBank/DDBJ whole genome shotgun (WGS) entry which is preliminary data.</text>
</comment>
<reference evidence="3 4" key="1">
    <citation type="submission" date="2021-03" db="EMBL/GenBank/DDBJ databases">
        <title>Genomic Encyclopedia of Type Strains, Phase IV (KMG-IV): sequencing the most valuable type-strain genomes for metagenomic binning, comparative biology and taxonomic classification.</title>
        <authorList>
            <person name="Goeker M."/>
        </authorList>
    </citation>
    <scope>NUCLEOTIDE SEQUENCE [LARGE SCALE GENOMIC DNA]</scope>
    <source>
        <strain evidence="3 4">DSM 23491</strain>
    </source>
</reference>
<protein>
    <submittedName>
        <fullName evidence="3">Transcriptional regulator with XRE-family HTH domain</fullName>
    </submittedName>
</protein>